<name>A0A381XBD8_9ZZZZ</name>
<proteinExistence type="predicted"/>
<evidence type="ECO:0000313" key="1">
    <source>
        <dbReference type="EMBL" id="SVA61497.1"/>
    </source>
</evidence>
<organism evidence="1">
    <name type="scientific">marine metagenome</name>
    <dbReference type="NCBI Taxonomy" id="408172"/>
    <lineage>
        <taxon>unclassified sequences</taxon>
        <taxon>metagenomes</taxon>
        <taxon>ecological metagenomes</taxon>
    </lineage>
</organism>
<sequence>MKTLKVIIVLIGFMFSFNNQIFAIECDITKFGGLLKEVAATQFKDEAKLEELASYSVCGGPIKTVYEKMKADLKALVDLEKYEKKSGSKVSEKAVLASESSKKSDENIIEKCDQENSLTQEFMLNYLQILQSKYSDTDAIRNLYEKYYNNPCSIVMGGKKTKIKQFFQNFEIMAV</sequence>
<dbReference type="EMBL" id="UINC01014419">
    <property type="protein sequence ID" value="SVA61497.1"/>
    <property type="molecule type" value="Genomic_DNA"/>
</dbReference>
<gene>
    <name evidence="1" type="ORF">METZ01_LOCUS114351</name>
</gene>
<accession>A0A381XBD8</accession>
<protein>
    <submittedName>
        <fullName evidence="1">Uncharacterized protein</fullName>
    </submittedName>
</protein>
<dbReference type="AlphaFoldDB" id="A0A381XBD8"/>
<feature type="non-terminal residue" evidence="1">
    <location>
        <position position="175"/>
    </location>
</feature>
<reference evidence="1" key="1">
    <citation type="submission" date="2018-05" db="EMBL/GenBank/DDBJ databases">
        <authorList>
            <person name="Lanie J.A."/>
            <person name="Ng W.-L."/>
            <person name="Kazmierczak K.M."/>
            <person name="Andrzejewski T.M."/>
            <person name="Davidsen T.M."/>
            <person name="Wayne K.J."/>
            <person name="Tettelin H."/>
            <person name="Glass J.I."/>
            <person name="Rusch D."/>
            <person name="Podicherti R."/>
            <person name="Tsui H.-C.T."/>
            <person name="Winkler M.E."/>
        </authorList>
    </citation>
    <scope>NUCLEOTIDE SEQUENCE</scope>
</reference>